<evidence type="ECO:0000259" key="6">
    <source>
        <dbReference type="PROSITE" id="PS50002"/>
    </source>
</evidence>
<evidence type="ECO:0000256" key="1">
    <source>
        <dbReference type="ARBA" id="ARBA00022443"/>
    </source>
</evidence>
<dbReference type="SMART" id="SM00326">
    <property type="entry name" value="SH3"/>
    <property type="match status" value="1"/>
</dbReference>
<feature type="region of interest" description="Disordered" evidence="5">
    <location>
        <begin position="544"/>
        <end position="563"/>
    </location>
</feature>
<dbReference type="Pfam" id="PF14604">
    <property type="entry name" value="SH3_9"/>
    <property type="match status" value="1"/>
</dbReference>
<reference evidence="7" key="2">
    <citation type="submission" date="2025-08" db="UniProtKB">
        <authorList>
            <consortium name="Ensembl"/>
        </authorList>
    </citation>
    <scope>IDENTIFICATION</scope>
</reference>
<dbReference type="AlphaFoldDB" id="H3CBY2"/>
<dbReference type="PANTHER" id="PTHR11039">
    <property type="entry name" value="NEBULIN"/>
    <property type="match status" value="1"/>
</dbReference>
<evidence type="ECO:0000313" key="7">
    <source>
        <dbReference type="Ensembl" id="ENSTNIP00000005754.1"/>
    </source>
</evidence>
<name>H3CBY2_TETNG</name>
<dbReference type="CDD" id="cd11789">
    <property type="entry name" value="SH3_Nebulin_family_C"/>
    <property type="match status" value="1"/>
</dbReference>
<dbReference type="Ensembl" id="ENSTNIT00000005902.1">
    <property type="protein sequence ID" value="ENSTNIP00000005754.1"/>
    <property type="gene ID" value="ENSTNIG00000003175.1"/>
</dbReference>
<feature type="domain" description="SH3" evidence="6">
    <location>
        <begin position="824"/>
        <end position="883"/>
    </location>
</feature>
<dbReference type="GO" id="GO:0030018">
    <property type="term" value="C:Z disc"/>
    <property type="evidence" value="ECO:0007669"/>
    <property type="project" value="InterPro"/>
</dbReference>
<dbReference type="InterPro" id="IPR001452">
    <property type="entry name" value="SH3_domain"/>
</dbReference>
<dbReference type="GO" id="GO:0051015">
    <property type="term" value="F:actin filament binding"/>
    <property type="evidence" value="ECO:0007669"/>
    <property type="project" value="InterPro"/>
</dbReference>
<feature type="compositionally biased region" description="Basic and acidic residues" evidence="5">
    <location>
        <begin position="798"/>
        <end position="810"/>
    </location>
</feature>
<dbReference type="FunFam" id="2.30.30.40:FF:000007">
    <property type="entry name" value="nebulin isoform X1"/>
    <property type="match status" value="1"/>
</dbReference>
<feature type="compositionally biased region" description="Basic and acidic residues" evidence="5">
    <location>
        <begin position="81"/>
        <end position="92"/>
    </location>
</feature>
<feature type="compositionally biased region" description="Low complexity" evidence="5">
    <location>
        <begin position="749"/>
        <end position="773"/>
    </location>
</feature>
<dbReference type="Pfam" id="PF00880">
    <property type="entry name" value="Nebulin"/>
    <property type="match status" value="9"/>
</dbReference>
<evidence type="ECO:0000256" key="4">
    <source>
        <dbReference type="PROSITE-ProRule" id="PRU00192"/>
    </source>
</evidence>
<keyword evidence="2" id="KW-0677">Repeat</keyword>
<dbReference type="InterPro" id="IPR036028">
    <property type="entry name" value="SH3-like_dom_sf"/>
</dbReference>
<protein>
    <submittedName>
        <fullName evidence="7">Nebulette</fullName>
    </submittedName>
</protein>
<reference evidence="7" key="3">
    <citation type="submission" date="2025-09" db="UniProtKB">
        <authorList>
            <consortium name="Ensembl"/>
        </authorList>
    </citation>
    <scope>IDENTIFICATION</scope>
</reference>
<keyword evidence="3" id="KW-0009">Actin-binding</keyword>
<dbReference type="PANTHER" id="PTHR11039:SF48">
    <property type="entry name" value="NEBULETTE"/>
    <property type="match status" value="1"/>
</dbReference>
<evidence type="ECO:0000256" key="3">
    <source>
        <dbReference type="ARBA" id="ARBA00023203"/>
    </source>
</evidence>
<reference evidence="8" key="1">
    <citation type="journal article" date="2004" name="Nature">
        <title>Genome duplication in the teleost fish Tetraodon nigroviridis reveals the early vertebrate proto-karyotype.</title>
        <authorList>
            <person name="Jaillon O."/>
            <person name="Aury J.-M."/>
            <person name="Brunet F."/>
            <person name="Petit J.-L."/>
            <person name="Stange-Thomann N."/>
            <person name="Mauceli E."/>
            <person name="Bouneau L."/>
            <person name="Fischer C."/>
            <person name="Ozouf-Costaz C."/>
            <person name="Bernot A."/>
            <person name="Nicaud S."/>
            <person name="Jaffe D."/>
            <person name="Fisher S."/>
            <person name="Lutfalla G."/>
            <person name="Dossat C."/>
            <person name="Segurens B."/>
            <person name="Dasilva C."/>
            <person name="Salanoubat M."/>
            <person name="Levy M."/>
            <person name="Boudet N."/>
            <person name="Castellano S."/>
            <person name="Anthouard V."/>
            <person name="Jubin C."/>
            <person name="Castelli V."/>
            <person name="Katinka M."/>
            <person name="Vacherie B."/>
            <person name="Biemont C."/>
            <person name="Skalli Z."/>
            <person name="Cattolico L."/>
            <person name="Poulain J."/>
            <person name="De Berardinis V."/>
            <person name="Cruaud C."/>
            <person name="Duprat S."/>
            <person name="Brottier P."/>
            <person name="Coutanceau J.-P."/>
            <person name="Gouzy J."/>
            <person name="Parra G."/>
            <person name="Lardier G."/>
            <person name="Chapple C."/>
            <person name="McKernan K.J."/>
            <person name="McEwan P."/>
            <person name="Bosak S."/>
            <person name="Kellis M."/>
            <person name="Volff J.-N."/>
            <person name="Guigo R."/>
            <person name="Zody M.C."/>
            <person name="Mesirov J."/>
            <person name="Lindblad-Toh K."/>
            <person name="Birren B."/>
            <person name="Nusbaum C."/>
            <person name="Kahn D."/>
            <person name="Robinson-Rechavi M."/>
            <person name="Laudet V."/>
            <person name="Schachter V."/>
            <person name="Quetier F."/>
            <person name="Saurin W."/>
            <person name="Scarpelli C."/>
            <person name="Wincker P."/>
            <person name="Lander E.S."/>
            <person name="Weissenbach J."/>
            <person name="Roest Crollius H."/>
        </authorList>
    </citation>
    <scope>NUCLEOTIDE SEQUENCE [LARGE SCALE GENOMIC DNA]</scope>
</reference>
<keyword evidence="1 4" id="KW-0728">SH3 domain</keyword>
<dbReference type="PRINTS" id="PR00452">
    <property type="entry name" value="SH3DOMAIN"/>
</dbReference>
<dbReference type="Proteomes" id="UP000007303">
    <property type="component" value="Unassembled WGS sequence"/>
</dbReference>
<keyword evidence="8" id="KW-1185">Reference proteome</keyword>
<dbReference type="PROSITE" id="PS50002">
    <property type="entry name" value="SH3"/>
    <property type="match status" value="1"/>
</dbReference>
<proteinExistence type="predicted"/>
<evidence type="ECO:0000256" key="2">
    <source>
        <dbReference type="ARBA" id="ARBA00022737"/>
    </source>
</evidence>
<dbReference type="HOGENOM" id="CLU_014106_0_0_1"/>
<dbReference type="SMART" id="SM00227">
    <property type="entry name" value="NEBU"/>
    <property type="match status" value="14"/>
</dbReference>
<dbReference type="GO" id="GO:0071691">
    <property type="term" value="P:cardiac muscle thin filament assembly"/>
    <property type="evidence" value="ECO:0007669"/>
    <property type="project" value="TreeGrafter"/>
</dbReference>
<organism evidence="7 8">
    <name type="scientific">Tetraodon nigroviridis</name>
    <name type="common">Spotted green pufferfish</name>
    <name type="synonym">Chelonodon nigroviridis</name>
    <dbReference type="NCBI Taxonomy" id="99883"/>
    <lineage>
        <taxon>Eukaryota</taxon>
        <taxon>Metazoa</taxon>
        <taxon>Chordata</taxon>
        <taxon>Craniata</taxon>
        <taxon>Vertebrata</taxon>
        <taxon>Euteleostomi</taxon>
        <taxon>Actinopterygii</taxon>
        <taxon>Neopterygii</taxon>
        <taxon>Teleostei</taxon>
        <taxon>Neoteleostei</taxon>
        <taxon>Acanthomorphata</taxon>
        <taxon>Eupercaria</taxon>
        <taxon>Tetraodontiformes</taxon>
        <taxon>Tetradontoidea</taxon>
        <taxon>Tetraodontidae</taxon>
        <taxon>Tetraodon</taxon>
    </lineage>
</organism>
<feature type="region of interest" description="Disordered" evidence="5">
    <location>
        <begin position="744"/>
        <end position="810"/>
    </location>
</feature>
<dbReference type="InterPro" id="IPR000900">
    <property type="entry name" value="Nebulin_repeat"/>
</dbReference>
<dbReference type="GeneTree" id="ENSGT00940000156390"/>
<sequence>ILEFQLKYKESGKKEASAPLFHLLPETAETRLAKHLSELQSELKYKEAGKQLMASSLYSTLPETLETKHAKEVTEQQSQKFYKEKYNREKGKSSFSHMKTLPEVEHATEVHKHQSDVNYRKGKEELHHYKTTADRPDIISATNAAKLASQVVYKNTNKLPVYSDSSLLARTDISHAKEASKLASQVKYKQGSDRLLKGQRPRYNPLECLSFKHSPAAAALASQVKYKSNQNQKQEGSLDLPNLLQLEHALNASRLQSNVHYKKQYEETKARYHLVVDTAEQRHHKDNARLLSQVKYKEEFERNKGASQMEFGDTEAYRVSKEAQKMQSEKEYRKDFEEQIKGKALVDVDQTPGYLTARHASSLLSEEKTWNEGEKGRGLSGVGLEETPELLRVKNANQILNEKHYRRDLEREIVGKGMELSAEVLEIQRAKRASEIQSERSYKQTEQLRENSYGTVTDTPELLHASYLKDIYSQKKYKDEAQQLKGSFCLGAQTPEMERVKSNQQHISSVRLQLLSRAEPVTPALCRPPAALQLGLQTDAESDVLHHGDAGDAPGQGELQEDQPCLPVQPGVLPEFQRDFYSDVLLLSLQVQYRQKVGGGTAVTDTPEMQRVRRNQENISSVRYQRGLQEVKGRSCTELDTPEYRRVRRSQEAVSTAKYHEDFERTRGRGCSGLDNPCMDRYQRANQMVAEAAYSKGVHPQAMELDRRPGGIIVDLKVWRTDPGSIFDLDPLEDNIQSISLQRARPTLSRQHSQQSQSISSLGVQHHQQQQHHGYMHQTSMSSVRSVTSPPHSATMVGREDERRHSSFIHADDERSSDVCLSSFLQRVYRALYDYAAQDHDEVSFRDGDVIVNAQPIDEGWMYGTVQRTGKSGMLPANYVECC</sequence>
<evidence type="ECO:0000256" key="5">
    <source>
        <dbReference type="SAM" id="MobiDB-lite"/>
    </source>
</evidence>
<evidence type="ECO:0000313" key="8">
    <source>
        <dbReference type="Proteomes" id="UP000007303"/>
    </source>
</evidence>
<dbReference type="PROSITE" id="PS51216">
    <property type="entry name" value="NEBULIN"/>
    <property type="match status" value="10"/>
</dbReference>
<accession>H3CBY2</accession>
<dbReference type="SUPFAM" id="SSF50044">
    <property type="entry name" value="SH3-domain"/>
    <property type="match status" value="1"/>
</dbReference>
<dbReference type="InterPro" id="IPR055297">
    <property type="entry name" value="NEBU/NEBL"/>
</dbReference>
<feature type="compositionally biased region" description="Polar residues" evidence="5">
    <location>
        <begin position="777"/>
        <end position="792"/>
    </location>
</feature>
<feature type="region of interest" description="Disordered" evidence="5">
    <location>
        <begin position="72"/>
        <end position="94"/>
    </location>
</feature>
<dbReference type="Gene3D" id="2.30.30.40">
    <property type="entry name" value="SH3 Domains"/>
    <property type="match status" value="1"/>
</dbReference>